<dbReference type="InterPro" id="IPR036259">
    <property type="entry name" value="MFS_trans_sf"/>
</dbReference>
<dbReference type="PROSITE" id="PS00217">
    <property type="entry name" value="SUGAR_TRANSPORT_2"/>
    <property type="match status" value="1"/>
</dbReference>
<dbReference type="PROSITE" id="PS00216">
    <property type="entry name" value="SUGAR_TRANSPORT_1"/>
    <property type="match status" value="1"/>
</dbReference>
<proteinExistence type="predicted"/>
<reference evidence="7 8" key="1">
    <citation type="journal article" date="2015" name="Genome Announc.">
        <title>Complete Genome Sequence of Corynebacterium camporealensis DSM 44610, Isolated from the Milk of a Manchega Sheep with Subclinical Mastitis.</title>
        <authorList>
            <person name="Ruckert C."/>
            <person name="Albersmeier A."/>
            <person name="Winkler A."/>
            <person name="Tauch A."/>
        </authorList>
    </citation>
    <scope>NUCLEOTIDE SEQUENCE [LARGE SCALE GENOMIC DNA]</scope>
    <source>
        <strain evidence="7 8">DSM 44610</strain>
    </source>
</reference>
<dbReference type="STRING" id="161896.UL81_02805"/>
<dbReference type="GO" id="GO:0005886">
    <property type="term" value="C:plasma membrane"/>
    <property type="evidence" value="ECO:0007669"/>
    <property type="project" value="UniProtKB-SubCell"/>
</dbReference>
<keyword evidence="3" id="KW-1003">Cell membrane</keyword>
<evidence type="ECO:0000256" key="2">
    <source>
        <dbReference type="ARBA" id="ARBA00022448"/>
    </source>
</evidence>
<dbReference type="Pfam" id="PF07690">
    <property type="entry name" value="MFS_1"/>
    <property type="match status" value="1"/>
</dbReference>
<name>A0A0F6QV05_9CORY</name>
<keyword evidence="5" id="KW-1133">Transmembrane helix</keyword>
<dbReference type="PROSITE" id="PS50850">
    <property type="entry name" value="MFS"/>
    <property type="match status" value="1"/>
</dbReference>
<dbReference type="EMBL" id="CP011311">
    <property type="protein sequence ID" value="AKE38542.1"/>
    <property type="molecule type" value="Genomic_DNA"/>
</dbReference>
<dbReference type="InterPro" id="IPR020846">
    <property type="entry name" value="MFS_dom"/>
</dbReference>
<dbReference type="CDD" id="cd17369">
    <property type="entry name" value="MFS_ShiA_like"/>
    <property type="match status" value="1"/>
</dbReference>
<dbReference type="Gene3D" id="1.20.1250.20">
    <property type="entry name" value="MFS general substrate transporter like domains"/>
    <property type="match status" value="2"/>
</dbReference>
<comment type="subcellular location">
    <subcellularLocation>
        <location evidence="1">Cell membrane</location>
        <topology evidence="1">Multi-pass membrane protein</topology>
    </subcellularLocation>
</comment>
<dbReference type="AlphaFoldDB" id="A0A0F6QV05"/>
<dbReference type="PANTHER" id="PTHR43045">
    <property type="entry name" value="SHIKIMATE TRANSPORTER"/>
    <property type="match status" value="1"/>
</dbReference>
<evidence type="ECO:0000256" key="1">
    <source>
        <dbReference type="ARBA" id="ARBA00004651"/>
    </source>
</evidence>
<keyword evidence="2" id="KW-0813">Transport</keyword>
<keyword evidence="4" id="KW-0812">Transmembrane</keyword>
<keyword evidence="8" id="KW-1185">Reference proteome</keyword>
<organism evidence="7 8">
    <name type="scientific">Corynebacterium camporealensis</name>
    <dbReference type="NCBI Taxonomy" id="161896"/>
    <lineage>
        <taxon>Bacteria</taxon>
        <taxon>Bacillati</taxon>
        <taxon>Actinomycetota</taxon>
        <taxon>Actinomycetes</taxon>
        <taxon>Mycobacteriales</taxon>
        <taxon>Corynebacteriaceae</taxon>
        <taxon>Corynebacterium</taxon>
    </lineage>
</organism>
<protein>
    <submittedName>
        <fullName evidence="7">Arabinose efflux permease family protein</fullName>
    </submittedName>
</protein>
<dbReference type="SUPFAM" id="SSF103473">
    <property type="entry name" value="MFS general substrate transporter"/>
    <property type="match status" value="1"/>
</dbReference>
<keyword evidence="6" id="KW-0472">Membrane</keyword>
<dbReference type="KEGG" id="ccj:UL81_02805"/>
<dbReference type="PATRIC" id="fig|161896.4.peg.552"/>
<dbReference type="GO" id="GO:0022857">
    <property type="term" value="F:transmembrane transporter activity"/>
    <property type="evidence" value="ECO:0007669"/>
    <property type="project" value="InterPro"/>
</dbReference>
<accession>A0A0F6QV05</accession>
<evidence type="ECO:0000256" key="4">
    <source>
        <dbReference type="ARBA" id="ARBA00022692"/>
    </source>
</evidence>
<dbReference type="InterPro" id="IPR005829">
    <property type="entry name" value="Sugar_transporter_CS"/>
</dbReference>
<dbReference type="HOGENOM" id="CLU_001265_39_5_11"/>
<evidence type="ECO:0000313" key="7">
    <source>
        <dbReference type="EMBL" id="AKE38542.1"/>
    </source>
</evidence>
<dbReference type="RefSeq" id="WP_236684496.1">
    <property type="nucleotide sequence ID" value="NZ_CP027001.1"/>
</dbReference>
<evidence type="ECO:0000256" key="5">
    <source>
        <dbReference type="ARBA" id="ARBA00022989"/>
    </source>
</evidence>
<evidence type="ECO:0000256" key="6">
    <source>
        <dbReference type="ARBA" id="ARBA00023136"/>
    </source>
</evidence>
<dbReference type="Proteomes" id="UP000033566">
    <property type="component" value="Chromosome"/>
</dbReference>
<dbReference type="PANTHER" id="PTHR43045:SF1">
    <property type="entry name" value="SHIKIMATE TRANSPORTER"/>
    <property type="match status" value="1"/>
</dbReference>
<gene>
    <name evidence="7" type="ORF">UL81_02805</name>
</gene>
<sequence>MVEGGIVKRATLRRAVVGSMAGSIVEWYEFFIYSTAAALVFSRTFFPESDNPLDAVLAAFLTYAVGFVARPLGGIVFGQLGDRYGRKKLLQVSLLTIGIATFLMGCLPDFSVWGYAAPITLALLRFVQGFAVGGEWGGAVLLVGEHSPPAQRGYWSSYPQAAACAGNVLASVVLLTANSLLSDAAFLTWGWRIAFWLSAVVVIVGYYIRTKVEDAPIFKQAAAERERRRDDAVGFGVVLREYPVVVLKAAVVRVGENALYFLIVAFSLTYLTLSDLLSSQDVLLILLIGNVVQFFAMLVGGYLADRLGRRRTFLLGGVLCLVWAPFYFPLLNTGSFAIVLFAMLWGLIPQAFMSATVASLFSEMFPTRARYSGISAAYQLGAILGGSLSPIIATQLWSATGTWWPIALYIFVVLGISLLVLVRSVRETSGVRLEDVDDEAKQWTT</sequence>
<evidence type="ECO:0000256" key="3">
    <source>
        <dbReference type="ARBA" id="ARBA00022475"/>
    </source>
</evidence>
<evidence type="ECO:0000313" key="8">
    <source>
        <dbReference type="Proteomes" id="UP000033566"/>
    </source>
</evidence>
<dbReference type="InterPro" id="IPR011701">
    <property type="entry name" value="MFS"/>
</dbReference>